<dbReference type="OrthoDB" id="651546at2759"/>
<feature type="region of interest" description="Disordered" evidence="1">
    <location>
        <begin position="1"/>
        <end position="23"/>
    </location>
</feature>
<organism evidence="3 4">
    <name type="scientific">Cajanus cajan</name>
    <name type="common">Pigeon pea</name>
    <name type="synonym">Cajanus indicus</name>
    <dbReference type="NCBI Taxonomy" id="3821"/>
    <lineage>
        <taxon>Eukaryota</taxon>
        <taxon>Viridiplantae</taxon>
        <taxon>Streptophyta</taxon>
        <taxon>Embryophyta</taxon>
        <taxon>Tracheophyta</taxon>
        <taxon>Spermatophyta</taxon>
        <taxon>Magnoliopsida</taxon>
        <taxon>eudicotyledons</taxon>
        <taxon>Gunneridae</taxon>
        <taxon>Pentapetalae</taxon>
        <taxon>rosids</taxon>
        <taxon>fabids</taxon>
        <taxon>Fabales</taxon>
        <taxon>Fabaceae</taxon>
        <taxon>Papilionoideae</taxon>
        <taxon>50 kb inversion clade</taxon>
        <taxon>NPAAA clade</taxon>
        <taxon>indigoferoid/millettioid clade</taxon>
        <taxon>Phaseoleae</taxon>
        <taxon>Cajanus</taxon>
    </lineage>
</organism>
<sequence>MTSASPAHRRKFSGKEQPEKHSGLLRRFAPAPLTLKLPSQDTDSFLRPSKMLLNVTFDKCVGAVQVVMSPEDTVADLIKTALAFYEKEKRRPLLKNTHPNCYDLHYSSFTLESLKGDDKLLNLGSRNFFLRSKPATSSSCFRKPNTAIDSAFPWMVFVPLML</sequence>
<dbReference type="AlphaFoldDB" id="A0A151SNN9"/>
<dbReference type="Pfam" id="PF23156">
    <property type="entry name" value="DUF7054"/>
    <property type="match status" value="1"/>
</dbReference>
<proteinExistence type="predicted"/>
<evidence type="ECO:0000256" key="1">
    <source>
        <dbReference type="SAM" id="MobiDB-lite"/>
    </source>
</evidence>
<feature type="compositionally biased region" description="Basic and acidic residues" evidence="1">
    <location>
        <begin position="13"/>
        <end position="22"/>
    </location>
</feature>
<feature type="domain" description="DUF7054" evidence="2">
    <location>
        <begin position="48"/>
        <end position="131"/>
    </location>
</feature>
<dbReference type="Gramene" id="C.cajan_02613.t">
    <property type="protein sequence ID" value="C.cajan_02613.t"/>
    <property type="gene ID" value="C.cajan_02613"/>
</dbReference>
<keyword evidence="4" id="KW-1185">Reference proteome</keyword>
<name>A0A151SNN9_CAJCA</name>
<accession>A0A151SNN9</accession>
<dbReference type="Proteomes" id="UP000075243">
    <property type="component" value="Chromosome 11"/>
</dbReference>
<dbReference type="PANTHER" id="PTHR33270">
    <property type="entry name" value="BNAC05G50380D PROTEIN"/>
    <property type="match status" value="1"/>
</dbReference>
<reference evidence="3 4" key="1">
    <citation type="journal article" date="2012" name="Nat. Biotechnol.">
        <title>Draft genome sequence of pigeonpea (Cajanus cajan), an orphan legume crop of resource-poor farmers.</title>
        <authorList>
            <person name="Varshney R.K."/>
            <person name="Chen W."/>
            <person name="Li Y."/>
            <person name="Bharti A.K."/>
            <person name="Saxena R.K."/>
            <person name="Schlueter J.A."/>
            <person name="Donoghue M.T."/>
            <person name="Azam S."/>
            <person name="Fan G."/>
            <person name="Whaley A.M."/>
            <person name="Farmer A.D."/>
            <person name="Sheridan J."/>
            <person name="Iwata A."/>
            <person name="Tuteja R."/>
            <person name="Penmetsa R.V."/>
            <person name="Wu W."/>
            <person name="Upadhyaya H.D."/>
            <person name="Yang S.P."/>
            <person name="Shah T."/>
            <person name="Saxena K.B."/>
            <person name="Michael T."/>
            <person name="McCombie W.R."/>
            <person name="Yang B."/>
            <person name="Zhang G."/>
            <person name="Yang H."/>
            <person name="Wang J."/>
            <person name="Spillane C."/>
            <person name="Cook D.R."/>
            <person name="May G.D."/>
            <person name="Xu X."/>
            <person name="Jackson S.A."/>
        </authorList>
    </citation>
    <scope>NUCLEOTIDE SEQUENCE [LARGE SCALE GENOMIC DNA]</scope>
    <source>
        <strain evidence="4">cv. Asha</strain>
    </source>
</reference>
<dbReference type="STRING" id="3821.A0A151SNN9"/>
<dbReference type="InterPro" id="IPR055482">
    <property type="entry name" value="DUF7054"/>
</dbReference>
<evidence type="ECO:0000313" key="3">
    <source>
        <dbReference type="EMBL" id="KYP56437.1"/>
    </source>
</evidence>
<gene>
    <name evidence="3" type="ORF">KK1_002676</name>
</gene>
<evidence type="ECO:0000313" key="4">
    <source>
        <dbReference type="Proteomes" id="UP000075243"/>
    </source>
</evidence>
<dbReference type="EMBL" id="CM003613">
    <property type="protein sequence ID" value="KYP56437.1"/>
    <property type="molecule type" value="Genomic_DNA"/>
</dbReference>
<dbReference type="OMA" id="KNTHPNC"/>
<protein>
    <recommendedName>
        <fullName evidence="2">DUF7054 domain-containing protein</fullName>
    </recommendedName>
</protein>
<dbReference type="PANTHER" id="PTHR33270:SF7">
    <property type="entry name" value="SNRNP25 UBIQUITIN-LIKE DOMAIN-CONTAINING PROTEIN"/>
    <property type="match status" value="1"/>
</dbReference>
<dbReference type="InterPro" id="IPR040358">
    <property type="entry name" value="At4g22758-like"/>
</dbReference>
<evidence type="ECO:0000259" key="2">
    <source>
        <dbReference type="Pfam" id="PF23156"/>
    </source>
</evidence>